<dbReference type="InterPro" id="IPR050090">
    <property type="entry name" value="Tyrosine_recombinase_XerCD"/>
</dbReference>
<dbReference type="PANTHER" id="PTHR30349">
    <property type="entry name" value="PHAGE INTEGRASE-RELATED"/>
    <property type="match status" value="1"/>
</dbReference>
<dbReference type="Pfam" id="PF00589">
    <property type="entry name" value="Phage_integrase"/>
    <property type="match status" value="1"/>
</dbReference>
<dbReference type="eggNOG" id="COG0582">
    <property type="taxonomic scope" value="Bacteria"/>
</dbReference>
<reference evidence="3 4" key="1">
    <citation type="submission" date="2014-06" db="EMBL/GenBank/DDBJ databases">
        <title>Draft genome sequence of Bacillus gaemokensis JCM 15801 (MCCC 1A00707).</title>
        <authorList>
            <person name="Lai Q."/>
            <person name="Liu Y."/>
            <person name="Shao Z."/>
        </authorList>
    </citation>
    <scope>NUCLEOTIDE SEQUENCE [LARGE SCALE GENOMIC DNA]</scope>
    <source>
        <strain evidence="3 4">JCM 15801</strain>
    </source>
</reference>
<dbReference type="GO" id="GO:0015074">
    <property type="term" value="P:DNA integration"/>
    <property type="evidence" value="ECO:0007669"/>
    <property type="project" value="InterPro"/>
</dbReference>
<dbReference type="RefSeq" id="WP_033678036.1">
    <property type="nucleotide sequence ID" value="NZ_JOTM01000039.1"/>
</dbReference>
<dbReference type="GO" id="GO:0003677">
    <property type="term" value="F:DNA binding"/>
    <property type="evidence" value="ECO:0007669"/>
    <property type="project" value="InterPro"/>
</dbReference>
<dbReference type="EMBL" id="JOTM01000039">
    <property type="protein sequence ID" value="KEK22145.1"/>
    <property type="molecule type" value="Genomic_DNA"/>
</dbReference>
<sequence length="190" mass="22540">MTKGGRKPGAKEPIRSLEKIDEMKEWLLRNSSYRNYFIFYFGINTGLRISDILRLRVKDVRGKDVAKIKMEKTENTVEVYFNSVLQREIEKYTKEMADSDWLFPSREGDKPITRQMADTILRKAALSCGIDRDHWGTHSMRKTFGYFYYQRNKDVYYLMKLFGHTTQGQTLRYIGIEADEIRKTMENFTL</sequence>
<comment type="caution">
    <text evidence="3">The sequence shown here is derived from an EMBL/GenBank/DDBJ whole genome shotgun (WGS) entry which is preliminary data.</text>
</comment>
<dbReference type="InterPro" id="IPR011010">
    <property type="entry name" value="DNA_brk_join_enz"/>
</dbReference>
<dbReference type="InterPro" id="IPR013762">
    <property type="entry name" value="Integrase-like_cat_sf"/>
</dbReference>
<dbReference type="Proteomes" id="UP000027778">
    <property type="component" value="Unassembled WGS sequence"/>
</dbReference>
<dbReference type="SUPFAM" id="SSF56349">
    <property type="entry name" value="DNA breaking-rejoining enzymes"/>
    <property type="match status" value="1"/>
</dbReference>
<accession>A0A073K6E6</accession>
<keyword evidence="1" id="KW-0233">DNA recombination</keyword>
<protein>
    <submittedName>
        <fullName evidence="3">Recombinase</fullName>
    </submittedName>
</protein>
<evidence type="ECO:0000313" key="3">
    <source>
        <dbReference type="EMBL" id="KEK22145.1"/>
    </source>
</evidence>
<dbReference type="GO" id="GO:0006310">
    <property type="term" value="P:DNA recombination"/>
    <property type="evidence" value="ECO:0007669"/>
    <property type="project" value="UniProtKB-KW"/>
</dbReference>
<dbReference type="AlphaFoldDB" id="A0A073K6E6"/>
<proteinExistence type="predicted"/>
<organism evidence="3 4">
    <name type="scientific">Bacillus gaemokensis</name>
    <dbReference type="NCBI Taxonomy" id="574375"/>
    <lineage>
        <taxon>Bacteria</taxon>
        <taxon>Bacillati</taxon>
        <taxon>Bacillota</taxon>
        <taxon>Bacilli</taxon>
        <taxon>Bacillales</taxon>
        <taxon>Bacillaceae</taxon>
        <taxon>Bacillus</taxon>
        <taxon>Bacillus cereus group</taxon>
    </lineage>
</organism>
<dbReference type="STRING" id="574375.AZF08_26260"/>
<name>A0A073K6E6_9BACI</name>
<dbReference type="Gene3D" id="1.10.443.10">
    <property type="entry name" value="Intergrase catalytic core"/>
    <property type="match status" value="1"/>
</dbReference>
<feature type="domain" description="Tyr recombinase" evidence="2">
    <location>
        <begin position="12"/>
        <end position="186"/>
    </location>
</feature>
<evidence type="ECO:0000259" key="2">
    <source>
        <dbReference type="PROSITE" id="PS51898"/>
    </source>
</evidence>
<dbReference type="PANTHER" id="PTHR30349:SF82">
    <property type="entry name" value="INTEGRASE_RECOMBINASE YOEC-RELATED"/>
    <property type="match status" value="1"/>
</dbReference>
<evidence type="ECO:0000313" key="4">
    <source>
        <dbReference type="Proteomes" id="UP000027778"/>
    </source>
</evidence>
<dbReference type="PROSITE" id="PS51898">
    <property type="entry name" value="TYR_RECOMBINASE"/>
    <property type="match status" value="1"/>
</dbReference>
<dbReference type="InterPro" id="IPR002104">
    <property type="entry name" value="Integrase_catalytic"/>
</dbReference>
<keyword evidence="4" id="KW-1185">Reference proteome</keyword>
<dbReference type="OrthoDB" id="9788852at2"/>
<evidence type="ECO:0000256" key="1">
    <source>
        <dbReference type="ARBA" id="ARBA00023172"/>
    </source>
</evidence>
<gene>
    <name evidence="3" type="ORF">BAGA_20935</name>
</gene>